<organism evidence="3 4">
    <name type="scientific">Rhodoferax koreensis</name>
    <dbReference type="NCBI Taxonomy" id="1842727"/>
    <lineage>
        <taxon>Bacteria</taxon>
        <taxon>Pseudomonadati</taxon>
        <taxon>Pseudomonadota</taxon>
        <taxon>Betaproteobacteria</taxon>
        <taxon>Burkholderiales</taxon>
        <taxon>Comamonadaceae</taxon>
        <taxon>Rhodoferax</taxon>
    </lineage>
</organism>
<dbReference type="Proteomes" id="UP000186609">
    <property type="component" value="Chromosome"/>
</dbReference>
<dbReference type="InterPro" id="IPR055170">
    <property type="entry name" value="GFO_IDH_MocA-like_dom"/>
</dbReference>
<dbReference type="GO" id="GO:0000166">
    <property type="term" value="F:nucleotide binding"/>
    <property type="evidence" value="ECO:0007669"/>
    <property type="project" value="InterPro"/>
</dbReference>
<dbReference type="Pfam" id="PF01408">
    <property type="entry name" value="GFO_IDH_MocA"/>
    <property type="match status" value="1"/>
</dbReference>
<feature type="domain" description="GFO/IDH/MocA-like oxidoreductase" evidence="2">
    <location>
        <begin position="130"/>
        <end position="263"/>
    </location>
</feature>
<reference evidence="3 4" key="1">
    <citation type="submission" date="2017-01" db="EMBL/GenBank/DDBJ databases">
        <authorList>
            <person name="Mah S.A."/>
            <person name="Swanson W.J."/>
            <person name="Moy G.W."/>
            <person name="Vacquier V.D."/>
        </authorList>
    </citation>
    <scope>NUCLEOTIDE SEQUENCE [LARGE SCALE GENOMIC DNA]</scope>
    <source>
        <strain evidence="3 4">DCY110</strain>
    </source>
</reference>
<dbReference type="EMBL" id="CP019236">
    <property type="protein sequence ID" value="APW36035.1"/>
    <property type="molecule type" value="Genomic_DNA"/>
</dbReference>
<dbReference type="KEGG" id="rhy:RD110_01455"/>
<dbReference type="STRING" id="1842727.RD110_01455"/>
<dbReference type="Gene3D" id="3.30.360.10">
    <property type="entry name" value="Dihydrodipicolinate Reductase, domain 2"/>
    <property type="match status" value="1"/>
</dbReference>
<dbReference type="PANTHER" id="PTHR43377:SF8">
    <property type="entry name" value="BLR3664 PROTEIN"/>
    <property type="match status" value="1"/>
</dbReference>
<dbReference type="SUPFAM" id="SSF51735">
    <property type="entry name" value="NAD(P)-binding Rossmann-fold domains"/>
    <property type="match status" value="1"/>
</dbReference>
<dbReference type="Pfam" id="PF22725">
    <property type="entry name" value="GFO_IDH_MocA_C3"/>
    <property type="match status" value="1"/>
</dbReference>
<name>A0A1P8JQM6_9BURK</name>
<keyword evidence="4" id="KW-1185">Reference proteome</keyword>
<dbReference type="InterPro" id="IPR036291">
    <property type="entry name" value="NAD(P)-bd_dom_sf"/>
</dbReference>
<dbReference type="InterPro" id="IPR000683">
    <property type="entry name" value="Gfo/Idh/MocA-like_OxRdtase_N"/>
</dbReference>
<evidence type="ECO:0000313" key="4">
    <source>
        <dbReference type="Proteomes" id="UP000186609"/>
    </source>
</evidence>
<dbReference type="PANTHER" id="PTHR43377">
    <property type="entry name" value="BILIVERDIN REDUCTASE A"/>
    <property type="match status" value="1"/>
</dbReference>
<feature type="domain" description="Gfo/Idh/MocA-like oxidoreductase N-terminal" evidence="1">
    <location>
        <begin position="5"/>
        <end position="121"/>
    </location>
</feature>
<sequence length="345" mass="37090">MRKLRLAVIGAGAIGRTHIALARDHALFELVAIVDGSAPAQTLAAQIGVPYHTDVAAMLSAEKPDAVIVATPNATHADIGVMCLAADVHVLVEKPITDTLADARRLCAAADAAGKVLLVGHQRRYNGILRAARGIVQSGRLGQLVSATGMATFLKPDPYFDMAWRRRQGGGPILINLIHDIDLLRFLMGEIDSVQAASANAVRGFEVEDTAAVILRFKSGALATMTVSDSTTAPWNWDLAAGESAHYPRQDVNTHFISGTHGSVTLPRLEVWEYRSDRGWHQPLTQERIALHDTNPYAEQLRHFDAVIRGQEEPVCSGVDAMRSLQAVLAIHETAASGEAVQIGD</sequence>
<dbReference type="SUPFAM" id="SSF55347">
    <property type="entry name" value="Glyceraldehyde-3-phosphate dehydrogenase-like, C-terminal domain"/>
    <property type="match status" value="1"/>
</dbReference>
<proteinExistence type="predicted"/>
<dbReference type="AlphaFoldDB" id="A0A1P8JQM6"/>
<evidence type="ECO:0000313" key="3">
    <source>
        <dbReference type="EMBL" id="APW36035.1"/>
    </source>
</evidence>
<protein>
    <submittedName>
        <fullName evidence="3">Oxidoreductase</fullName>
    </submittedName>
</protein>
<dbReference type="Gene3D" id="3.40.50.720">
    <property type="entry name" value="NAD(P)-binding Rossmann-like Domain"/>
    <property type="match status" value="1"/>
</dbReference>
<evidence type="ECO:0000259" key="1">
    <source>
        <dbReference type="Pfam" id="PF01408"/>
    </source>
</evidence>
<dbReference type="InterPro" id="IPR051450">
    <property type="entry name" value="Gfo/Idh/MocA_Oxidoreductases"/>
</dbReference>
<dbReference type="RefSeq" id="WP_076195998.1">
    <property type="nucleotide sequence ID" value="NZ_CP019236.1"/>
</dbReference>
<accession>A0A1P8JQM6</accession>
<dbReference type="OrthoDB" id="8565814at2"/>
<evidence type="ECO:0000259" key="2">
    <source>
        <dbReference type="Pfam" id="PF22725"/>
    </source>
</evidence>
<gene>
    <name evidence="3" type="ORF">RD110_01455</name>
</gene>